<name>E1ZNY7_CHLVA</name>
<feature type="transmembrane region" description="Helical" evidence="7">
    <location>
        <begin position="397"/>
        <end position="416"/>
    </location>
</feature>
<dbReference type="EMBL" id="GL433856">
    <property type="protein sequence ID" value="EFN52424.1"/>
    <property type="molecule type" value="Genomic_DNA"/>
</dbReference>
<dbReference type="STRING" id="554065.E1ZNY7"/>
<dbReference type="OrthoDB" id="2017960at2759"/>
<feature type="transmembrane region" description="Helical" evidence="7">
    <location>
        <begin position="180"/>
        <end position="199"/>
    </location>
</feature>
<comment type="subcellular location">
    <subcellularLocation>
        <location evidence="1">Cell membrane</location>
        <topology evidence="1">Multi-pass membrane protein</topology>
    </subcellularLocation>
</comment>
<feature type="domain" description="EamA" evidence="8">
    <location>
        <begin position="356"/>
        <end position="439"/>
    </location>
</feature>
<gene>
    <name evidence="9" type="ORF">CHLNCDRAFT_58876</name>
</gene>
<accession>E1ZNY7</accession>
<keyword evidence="5 7" id="KW-1133">Transmembrane helix</keyword>
<evidence type="ECO:0000256" key="2">
    <source>
        <dbReference type="ARBA" id="ARBA00007635"/>
    </source>
</evidence>
<reference evidence="9 10" key="1">
    <citation type="journal article" date="2010" name="Plant Cell">
        <title>The Chlorella variabilis NC64A genome reveals adaptation to photosymbiosis, coevolution with viruses, and cryptic sex.</title>
        <authorList>
            <person name="Blanc G."/>
            <person name="Duncan G."/>
            <person name="Agarkova I."/>
            <person name="Borodovsky M."/>
            <person name="Gurnon J."/>
            <person name="Kuo A."/>
            <person name="Lindquist E."/>
            <person name="Lucas S."/>
            <person name="Pangilinan J."/>
            <person name="Polle J."/>
            <person name="Salamov A."/>
            <person name="Terry A."/>
            <person name="Yamada T."/>
            <person name="Dunigan D.D."/>
            <person name="Grigoriev I.V."/>
            <person name="Claverie J.M."/>
            <person name="Van Etten J.L."/>
        </authorList>
    </citation>
    <scope>NUCLEOTIDE SEQUENCE [LARGE SCALE GENOMIC DNA]</scope>
    <source>
        <strain evidence="9 10">NC64A</strain>
    </source>
</reference>
<dbReference type="PANTHER" id="PTHR42920">
    <property type="entry name" value="OS03G0707200 PROTEIN-RELATED"/>
    <property type="match status" value="1"/>
</dbReference>
<feature type="domain" description="EamA" evidence="8">
    <location>
        <begin position="155"/>
        <end position="280"/>
    </location>
</feature>
<keyword evidence="6 7" id="KW-0472">Membrane</keyword>
<organism evidence="10">
    <name type="scientific">Chlorella variabilis</name>
    <name type="common">Green alga</name>
    <dbReference type="NCBI Taxonomy" id="554065"/>
    <lineage>
        <taxon>Eukaryota</taxon>
        <taxon>Viridiplantae</taxon>
        <taxon>Chlorophyta</taxon>
        <taxon>core chlorophytes</taxon>
        <taxon>Trebouxiophyceae</taxon>
        <taxon>Chlorellales</taxon>
        <taxon>Chlorellaceae</taxon>
        <taxon>Chlorella clade</taxon>
        <taxon>Chlorella</taxon>
    </lineage>
</organism>
<dbReference type="KEGG" id="cvr:CHLNCDRAFT_58876"/>
<dbReference type="InterPro" id="IPR000620">
    <property type="entry name" value="EamA_dom"/>
</dbReference>
<dbReference type="GO" id="GO:0005886">
    <property type="term" value="C:plasma membrane"/>
    <property type="evidence" value="ECO:0007669"/>
    <property type="project" value="UniProtKB-SubCell"/>
</dbReference>
<keyword evidence="3" id="KW-1003">Cell membrane</keyword>
<evidence type="ECO:0000313" key="9">
    <source>
        <dbReference type="EMBL" id="EFN52424.1"/>
    </source>
</evidence>
<feature type="transmembrane region" description="Helical" evidence="7">
    <location>
        <begin position="293"/>
        <end position="310"/>
    </location>
</feature>
<dbReference type="InterPro" id="IPR037185">
    <property type="entry name" value="EmrE-like"/>
</dbReference>
<evidence type="ECO:0000256" key="7">
    <source>
        <dbReference type="SAM" id="Phobius"/>
    </source>
</evidence>
<dbReference type="OMA" id="WFLFKDS"/>
<evidence type="ECO:0000256" key="6">
    <source>
        <dbReference type="ARBA" id="ARBA00023136"/>
    </source>
</evidence>
<evidence type="ECO:0000313" key="10">
    <source>
        <dbReference type="Proteomes" id="UP000008141"/>
    </source>
</evidence>
<protein>
    <recommendedName>
        <fullName evidence="8">EamA domain-containing protein</fullName>
    </recommendedName>
</protein>
<keyword evidence="10" id="KW-1185">Reference proteome</keyword>
<evidence type="ECO:0000256" key="5">
    <source>
        <dbReference type="ARBA" id="ARBA00022989"/>
    </source>
</evidence>
<dbReference type="AlphaFoldDB" id="E1ZNY7"/>
<feature type="transmembrane region" description="Helical" evidence="7">
    <location>
        <begin position="241"/>
        <end position="258"/>
    </location>
</feature>
<dbReference type="GeneID" id="17351951"/>
<proteinExistence type="inferred from homology"/>
<evidence type="ECO:0000256" key="4">
    <source>
        <dbReference type="ARBA" id="ARBA00022692"/>
    </source>
</evidence>
<sequence>MGSSMMPCSTARPRLAQALPGSARLAASAAPQTARRRTLLRIAPQARRGSLDASLDDTTTANVAALEQLYMAAAIPPERLPMLSSSQDVQQLLSSGSQQPHPHHNEELCGKMVCVEHTIDDETGEPVADEAADPPPSPSLLGRLFDMLPVSKRTRGIVMLNLLVLLVATNWVVVKDVGASFDPFGFAFLRFAVAALAFSPFMKAASQDRRIMSAGIELGVWTAAGYITQSAGLLTTDASRASFLSTFTVLVVPFLAGVTGKGVSLVTWASCFAALVGVGLLEQGGAAPGVGDIWSFLSAVAFGVQVFRTEHHARQLGNGSNLSLMSVVLTTTMLFSAVAAGMAHPQALADILHNPVLAEGLFNKDTFPWQQVLYCGLLTTDLALMMEVFALQDVSSVDAAIIYTLEPVLGAAFAWVLLGERIGSTGMVGAVIILASSLFSQVMGGGGEAAAEEPAALPAASKDE</sequence>
<evidence type="ECO:0000256" key="1">
    <source>
        <dbReference type="ARBA" id="ARBA00004651"/>
    </source>
</evidence>
<dbReference type="PANTHER" id="PTHR42920:SF26">
    <property type="entry name" value="OS03G0707200 PROTEIN"/>
    <property type="match status" value="1"/>
</dbReference>
<evidence type="ECO:0000259" key="8">
    <source>
        <dbReference type="Pfam" id="PF00892"/>
    </source>
</evidence>
<dbReference type="InterPro" id="IPR051258">
    <property type="entry name" value="Diverse_Substrate_Transporter"/>
</dbReference>
<keyword evidence="4 7" id="KW-0812">Transmembrane</keyword>
<dbReference type="InParanoid" id="E1ZNY7"/>
<evidence type="ECO:0000256" key="3">
    <source>
        <dbReference type="ARBA" id="ARBA00022475"/>
    </source>
</evidence>
<dbReference type="eggNOG" id="ENOG502QPTR">
    <property type="taxonomic scope" value="Eukaryota"/>
</dbReference>
<feature type="transmembrane region" description="Helical" evidence="7">
    <location>
        <begin position="157"/>
        <end position="174"/>
    </location>
</feature>
<dbReference type="RefSeq" id="XP_005844526.1">
    <property type="nucleotide sequence ID" value="XM_005844464.1"/>
</dbReference>
<feature type="transmembrane region" description="Helical" evidence="7">
    <location>
        <begin position="322"/>
        <end position="343"/>
    </location>
</feature>
<comment type="similarity">
    <text evidence="2">Belongs to the drug/metabolite transporter (DMT) superfamily. Plant drug/metabolite exporter (P-DME) (TC 2.A.7.4) family.</text>
</comment>
<dbReference type="Pfam" id="PF00892">
    <property type="entry name" value="EamA"/>
    <property type="match status" value="2"/>
</dbReference>
<dbReference type="SUPFAM" id="SSF103481">
    <property type="entry name" value="Multidrug resistance efflux transporter EmrE"/>
    <property type="match status" value="1"/>
</dbReference>
<dbReference type="Proteomes" id="UP000008141">
    <property type="component" value="Unassembled WGS sequence"/>
</dbReference>